<evidence type="ECO:0000256" key="2">
    <source>
        <dbReference type="ARBA" id="ARBA00022490"/>
    </source>
</evidence>
<keyword evidence="5" id="KW-0808">Transferase</keyword>
<keyword evidence="2" id="KW-0963">Cytoplasm</keyword>
<dbReference type="Pfam" id="PF00381">
    <property type="entry name" value="PTS-HPr"/>
    <property type="match status" value="1"/>
</dbReference>
<dbReference type="PANTHER" id="PTHR33705:SF2">
    <property type="entry name" value="PHOSPHOCARRIER PROTEIN NPR"/>
    <property type="match status" value="1"/>
</dbReference>
<dbReference type="InterPro" id="IPR050399">
    <property type="entry name" value="HPr"/>
</dbReference>
<name>A0A212J6K3_9FIRM</name>
<reference evidence="5" key="1">
    <citation type="submission" date="2016-04" db="EMBL/GenBank/DDBJ databases">
        <authorList>
            <person name="Evans L.H."/>
            <person name="Alamgir A."/>
            <person name="Owens N."/>
            <person name="Weber N.D."/>
            <person name="Virtaneva K."/>
            <person name="Barbian K."/>
            <person name="Babar A."/>
            <person name="Rosenke K."/>
        </authorList>
    </citation>
    <scope>NUCLEOTIDE SEQUENCE</scope>
    <source>
        <strain evidence="5">86</strain>
    </source>
</reference>
<dbReference type="GO" id="GO:0005737">
    <property type="term" value="C:cytoplasm"/>
    <property type="evidence" value="ECO:0007669"/>
    <property type="project" value="UniProtKB-SubCell"/>
</dbReference>
<organism evidence="5">
    <name type="scientific">uncultured Eubacteriales bacterium</name>
    <dbReference type="NCBI Taxonomy" id="172733"/>
    <lineage>
        <taxon>Bacteria</taxon>
        <taxon>Bacillati</taxon>
        <taxon>Bacillota</taxon>
        <taxon>Clostridia</taxon>
        <taxon>Eubacteriales</taxon>
        <taxon>environmental samples</taxon>
    </lineage>
</organism>
<comment type="subcellular location">
    <subcellularLocation>
        <location evidence="1">Cytoplasm</location>
    </subcellularLocation>
</comment>
<dbReference type="InterPro" id="IPR035895">
    <property type="entry name" value="HPr-like_sf"/>
</dbReference>
<protein>
    <submittedName>
        <fullName evidence="5">Phosphocarrier protein HPr</fullName>
        <ecNumber evidence="5">2.7.11.-</ecNumber>
    </submittedName>
</protein>
<keyword evidence="3" id="KW-0598">Phosphotransferase system</keyword>
<evidence type="ECO:0000259" key="4">
    <source>
        <dbReference type="PROSITE" id="PS51350"/>
    </source>
</evidence>
<dbReference type="NCBIfam" id="TIGR01003">
    <property type="entry name" value="PTS_HPr_family"/>
    <property type="match status" value="1"/>
</dbReference>
<dbReference type="InterPro" id="IPR000032">
    <property type="entry name" value="HPr-like"/>
</dbReference>
<evidence type="ECO:0000256" key="3">
    <source>
        <dbReference type="ARBA" id="ARBA00022683"/>
    </source>
</evidence>
<dbReference type="GO" id="GO:0016740">
    <property type="term" value="F:transferase activity"/>
    <property type="evidence" value="ECO:0007669"/>
    <property type="project" value="UniProtKB-KW"/>
</dbReference>
<proteinExistence type="predicted"/>
<evidence type="ECO:0000313" key="5">
    <source>
        <dbReference type="EMBL" id="SBV95060.1"/>
    </source>
</evidence>
<dbReference type="PRINTS" id="PR00107">
    <property type="entry name" value="PHOSPHOCPHPR"/>
</dbReference>
<dbReference type="Gene3D" id="3.30.1340.10">
    <property type="entry name" value="HPr-like"/>
    <property type="match status" value="1"/>
</dbReference>
<dbReference type="EC" id="2.7.11.-" evidence="5"/>
<dbReference type="SUPFAM" id="SSF55594">
    <property type="entry name" value="HPr-like"/>
    <property type="match status" value="1"/>
</dbReference>
<dbReference type="AlphaFoldDB" id="A0A212J6K3"/>
<dbReference type="GO" id="GO:0009401">
    <property type="term" value="P:phosphoenolpyruvate-dependent sugar phosphotransferase system"/>
    <property type="evidence" value="ECO:0007669"/>
    <property type="project" value="UniProtKB-KW"/>
</dbReference>
<feature type="domain" description="HPr" evidence="4">
    <location>
        <begin position="1"/>
        <end position="89"/>
    </location>
</feature>
<dbReference type="PANTHER" id="PTHR33705">
    <property type="entry name" value="PHOSPHOCARRIER PROTEIN HPR"/>
    <property type="match status" value="1"/>
</dbReference>
<dbReference type="EMBL" id="FLUN01000001">
    <property type="protein sequence ID" value="SBV95060.1"/>
    <property type="molecule type" value="Genomic_DNA"/>
</dbReference>
<dbReference type="PROSITE" id="PS51350">
    <property type="entry name" value="PTS_HPR_DOM"/>
    <property type="match status" value="1"/>
</dbReference>
<sequence>MVSETLTVTNKAGFHMRLAGAFVSAMNDFPCSVTLRHNGREIDGKSIMSVMAACMKQGAEIEIQCSGYDERAALKAAVELIRSGGENESE</sequence>
<evidence type="ECO:0000256" key="1">
    <source>
        <dbReference type="ARBA" id="ARBA00004496"/>
    </source>
</evidence>
<accession>A0A212J6K3</accession>
<gene>
    <name evidence="5" type="primary">ptsH</name>
    <name evidence="5" type="ORF">KL86CLO1_10597</name>
</gene>